<dbReference type="PANTHER" id="PTHR12984:SF3">
    <property type="entry name" value="N-TERMINAL KINASE-LIKE PROTEIN"/>
    <property type="match status" value="1"/>
</dbReference>
<dbReference type="EMBL" id="CP054540">
    <property type="protein sequence ID" value="QSL66024.1"/>
    <property type="molecule type" value="Genomic_DNA"/>
</dbReference>
<dbReference type="PROSITE" id="PS50077">
    <property type="entry name" value="HEAT_REPEAT"/>
    <property type="match status" value="1"/>
</dbReference>
<dbReference type="InterPro" id="IPR021133">
    <property type="entry name" value="HEAT_type_2"/>
</dbReference>
<dbReference type="InterPro" id="IPR016024">
    <property type="entry name" value="ARM-type_fold"/>
</dbReference>
<dbReference type="SUPFAM" id="SSF56112">
    <property type="entry name" value="Protein kinase-like (PK-like)"/>
    <property type="match status" value="1"/>
</dbReference>
<dbReference type="Gene3D" id="3.30.200.20">
    <property type="entry name" value="Phosphorylase Kinase, domain 1"/>
    <property type="match status" value="1"/>
</dbReference>
<dbReference type="InterPro" id="IPR051177">
    <property type="entry name" value="CIK-Related_Protein"/>
</dbReference>
<dbReference type="InterPro" id="IPR011009">
    <property type="entry name" value="Kinase-like_dom_sf"/>
</dbReference>
<name>A0A899G0F5_9ASCO</name>
<proteinExistence type="predicted"/>
<evidence type="ECO:0000313" key="3">
    <source>
        <dbReference type="Proteomes" id="UP000663699"/>
    </source>
</evidence>
<dbReference type="Proteomes" id="UP000663699">
    <property type="component" value="Chromosome 9"/>
</dbReference>
<dbReference type="AlphaFoldDB" id="A0A899G0F5"/>
<keyword evidence="3" id="KW-1185">Reference proteome</keyword>
<protein>
    <recommendedName>
        <fullName evidence="4">Protein kinase domain-containing protein</fullName>
    </recommendedName>
</protein>
<accession>A0A899G0F5</accession>
<dbReference type="Gene3D" id="1.25.10.10">
    <property type="entry name" value="Leucine-rich Repeat Variant"/>
    <property type="match status" value="1"/>
</dbReference>
<evidence type="ECO:0008006" key="4">
    <source>
        <dbReference type="Google" id="ProtNLM"/>
    </source>
</evidence>
<sequence length="608" mass="70204">MELLRSAAVVVSKVTRSSGFSFGEKVGLSYDSFWELYDGIRKAKFSRKKVEEEWAMAQNAFLKLRTLRHPYIIRYLNGKEIEDRSITIVTERTALQFIHENAMSVHGNVRISSIFVNESGEWKVFGMELFSLIREKDCILYTHGGRIPDSLKYMPPEIQGRSWKSSNETPLETAIDAYSLEGGKYLIYGRSDGEQFSLKDKEERNAFLGQIDDFIDKFPRLILKFKVLPGLIKLFEFNEGGRKAFSLILKIGNLLEDDYQSLISPFIAHMFSNKNKSIRLCLLEKLSDYANRISKKVINDEIFPKMLSGFDDTSPLVREETVKAALSIAPKLSEHNINNQLLKYLLKAQLDQQPEIRTNTTICLGKIAKHIKHNNRQKILISAFTKPLHDSFVPARIAALMALRETCNMFDESDCCIKLIPTISPMLIDSEKSVRIQAKETIDLYFQEVTKLIFTHDNTSDAADSDIPNVDKSKIIVDSNSSLSSKNKIEVNQQKSYYNNSIEKKYVQKMNVHAFKTENTIEQAKENDLNEWNYTNSDNISDLLTFDDVNEEKNYKNNDINEENIHQLDKLSTLDFKTNNNLSFEWRQSILDNDWDSDYDDNWKFNEY</sequence>
<dbReference type="SUPFAM" id="SSF48371">
    <property type="entry name" value="ARM repeat"/>
    <property type="match status" value="1"/>
</dbReference>
<dbReference type="GO" id="GO:0006409">
    <property type="term" value="P:tRNA export from nucleus"/>
    <property type="evidence" value="ECO:0007669"/>
    <property type="project" value="TreeGrafter"/>
</dbReference>
<gene>
    <name evidence="2" type="ORF">MERGE_003161</name>
</gene>
<dbReference type="OrthoDB" id="447103at2759"/>
<dbReference type="InterPro" id="IPR011989">
    <property type="entry name" value="ARM-like"/>
</dbReference>
<dbReference type="GO" id="GO:0005737">
    <property type="term" value="C:cytoplasm"/>
    <property type="evidence" value="ECO:0007669"/>
    <property type="project" value="TreeGrafter"/>
</dbReference>
<reference evidence="2" key="1">
    <citation type="submission" date="2020-06" db="EMBL/GenBank/DDBJ databases">
        <title>Genomes of multiple members of Pneumocystis genus reveal paths to human pathogen Pneumocystis jirovecii.</title>
        <authorList>
            <person name="Cisse O.H."/>
            <person name="Ma L."/>
            <person name="Dekker J."/>
            <person name="Khil P."/>
            <person name="Jo J."/>
            <person name="Brenchley J."/>
            <person name="Blair R."/>
            <person name="Pahar B."/>
            <person name="Chabe M."/>
            <person name="Van Rompay K.A."/>
            <person name="Keesler R."/>
            <person name="Sukura A."/>
            <person name="Hirsch V."/>
            <person name="Kutty G."/>
            <person name="Liu Y."/>
            <person name="Peng L."/>
            <person name="Chen J."/>
            <person name="Song J."/>
            <person name="Weissenbacher-Lang C."/>
            <person name="Xu J."/>
            <person name="Upham N.S."/>
            <person name="Stajich J.E."/>
            <person name="Cuomo C.A."/>
            <person name="Cushion M.T."/>
            <person name="Kovacs J.A."/>
        </authorList>
    </citation>
    <scope>NUCLEOTIDE SEQUENCE</scope>
    <source>
        <strain evidence="2">2A</strain>
    </source>
</reference>
<feature type="repeat" description="HEAT" evidence="1">
    <location>
        <begin position="302"/>
        <end position="340"/>
    </location>
</feature>
<dbReference type="Gene3D" id="1.10.510.10">
    <property type="entry name" value="Transferase(Phosphotransferase) domain 1"/>
    <property type="match status" value="1"/>
</dbReference>
<dbReference type="PANTHER" id="PTHR12984">
    <property type="entry name" value="SCY1-RELATED S/T PROTEIN KINASE-LIKE"/>
    <property type="match status" value="1"/>
</dbReference>
<organism evidence="2 3">
    <name type="scientific">Pneumocystis wakefieldiae</name>
    <dbReference type="NCBI Taxonomy" id="38082"/>
    <lineage>
        <taxon>Eukaryota</taxon>
        <taxon>Fungi</taxon>
        <taxon>Dikarya</taxon>
        <taxon>Ascomycota</taxon>
        <taxon>Taphrinomycotina</taxon>
        <taxon>Pneumocystomycetes</taxon>
        <taxon>Pneumocystaceae</taxon>
        <taxon>Pneumocystis</taxon>
    </lineage>
</organism>
<evidence type="ECO:0000256" key="1">
    <source>
        <dbReference type="PROSITE-ProRule" id="PRU00103"/>
    </source>
</evidence>
<evidence type="ECO:0000313" key="2">
    <source>
        <dbReference type="EMBL" id="QSL66024.1"/>
    </source>
</evidence>